<dbReference type="InParanoid" id="B9TF00"/>
<accession>B9TF00</accession>
<evidence type="ECO:0000313" key="3">
    <source>
        <dbReference type="Proteomes" id="UP000008311"/>
    </source>
</evidence>
<evidence type="ECO:0000256" key="1">
    <source>
        <dbReference type="SAM" id="MobiDB-lite"/>
    </source>
</evidence>
<name>B9TF00_RICCO</name>
<evidence type="ECO:0000313" key="2">
    <source>
        <dbReference type="EMBL" id="EEF25566.1"/>
    </source>
</evidence>
<keyword evidence="3" id="KW-1185">Reference proteome</keyword>
<gene>
    <name evidence="2" type="ORF">RCOM_1901310</name>
</gene>
<proteinExistence type="predicted"/>
<protein>
    <submittedName>
        <fullName evidence="2">Uncharacterized protein</fullName>
    </submittedName>
</protein>
<dbReference type="Proteomes" id="UP000008311">
    <property type="component" value="Unassembled WGS sequence"/>
</dbReference>
<reference evidence="3" key="1">
    <citation type="journal article" date="2010" name="Nat. Biotechnol.">
        <title>Draft genome sequence of the oilseed species Ricinus communis.</title>
        <authorList>
            <person name="Chan A.P."/>
            <person name="Crabtree J."/>
            <person name="Zhao Q."/>
            <person name="Lorenzi H."/>
            <person name="Orvis J."/>
            <person name="Puiu D."/>
            <person name="Melake-Berhan A."/>
            <person name="Jones K.M."/>
            <person name="Redman J."/>
            <person name="Chen G."/>
            <person name="Cahoon E.B."/>
            <person name="Gedil M."/>
            <person name="Stanke M."/>
            <person name="Haas B.J."/>
            <person name="Wortman J.R."/>
            <person name="Fraser-Liggett C.M."/>
            <person name="Ravel J."/>
            <person name="Rabinowicz P.D."/>
        </authorList>
    </citation>
    <scope>NUCLEOTIDE SEQUENCE [LARGE SCALE GENOMIC DNA]</scope>
    <source>
        <strain evidence="3">cv. Hale</strain>
    </source>
</reference>
<dbReference type="EMBL" id="EQ979400">
    <property type="protein sequence ID" value="EEF25566.1"/>
    <property type="molecule type" value="Genomic_DNA"/>
</dbReference>
<feature type="non-terminal residue" evidence="2">
    <location>
        <position position="131"/>
    </location>
</feature>
<sequence length="131" mass="14391">MHVLPGQAEARQVLLETVRIVRLALGRARDGEQLASRVRQRQRLAANPHHGLQLQCLELVELRRGVRAEQGVEIHRWHPRAMDGVAEGAPELAQAPDFTFDDHVIDAAGLGQRGHAGDRGGEVAEVARPAR</sequence>
<organism evidence="2 3">
    <name type="scientific">Ricinus communis</name>
    <name type="common">Castor bean</name>
    <dbReference type="NCBI Taxonomy" id="3988"/>
    <lineage>
        <taxon>Eukaryota</taxon>
        <taxon>Viridiplantae</taxon>
        <taxon>Streptophyta</taxon>
        <taxon>Embryophyta</taxon>
        <taxon>Tracheophyta</taxon>
        <taxon>Spermatophyta</taxon>
        <taxon>Magnoliopsida</taxon>
        <taxon>eudicotyledons</taxon>
        <taxon>Gunneridae</taxon>
        <taxon>Pentapetalae</taxon>
        <taxon>rosids</taxon>
        <taxon>fabids</taxon>
        <taxon>Malpighiales</taxon>
        <taxon>Euphorbiaceae</taxon>
        <taxon>Acalyphoideae</taxon>
        <taxon>Acalypheae</taxon>
        <taxon>Ricinus</taxon>
    </lineage>
</organism>
<dbReference type="AlphaFoldDB" id="B9TF00"/>
<feature type="region of interest" description="Disordered" evidence="1">
    <location>
        <begin position="110"/>
        <end position="131"/>
    </location>
</feature>